<dbReference type="AlphaFoldDB" id="A0A4Q1JIJ8"/>
<comment type="caution">
    <text evidence="3">The sequence shown here is derived from an EMBL/GenBank/DDBJ whole genome shotgun (WGS) entry which is preliminary data.</text>
</comment>
<accession>A0A4Q1JIJ8</accession>
<dbReference type="Pfam" id="PF13568">
    <property type="entry name" value="OMP_b-brl_2"/>
    <property type="match status" value="1"/>
</dbReference>
<dbReference type="Proteomes" id="UP000289703">
    <property type="component" value="Unassembled WGS sequence"/>
</dbReference>
<gene>
    <name evidence="3" type="ORF">EO244_14505</name>
</gene>
<keyword evidence="4" id="KW-1185">Reference proteome</keyword>
<protein>
    <submittedName>
        <fullName evidence="3">PorT family protein</fullName>
    </submittedName>
</protein>
<keyword evidence="1" id="KW-0732">Signal</keyword>
<feature type="signal peptide" evidence="1">
    <location>
        <begin position="1"/>
        <end position="19"/>
    </location>
</feature>
<dbReference type="InterPro" id="IPR025665">
    <property type="entry name" value="Beta-barrel_OMP_2"/>
</dbReference>
<evidence type="ECO:0000259" key="2">
    <source>
        <dbReference type="Pfam" id="PF13568"/>
    </source>
</evidence>
<feature type="domain" description="Outer membrane protein beta-barrel" evidence="2">
    <location>
        <begin position="153"/>
        <end position="337"/>
    </location>
</feature>
<organism evidence="3 4">
    <name type="scientific">Ancylomarina salipaludis</name>
    <dbReference type="NCBI Taxonomy" id="2501299"/>
    <lineage>
        <taxon>Bacteria</taxon>
        <taxon>Pseudomonadati</taxon>
        <taxon>Bacteroidota</taxon>
        <taxon>Bacteroidia</taxon>
        <taxon>Marinilabiliales</taxon>
        <taxon>Marinifilaceae</taxon>
        <taxon>Ancylomarina</taxon>
    </lineage>
</organism>
<evidence type="ECO:0000256" key="1">
    <source>
        <dbReference type="SAM" id="SignalP"/>
    </source>
</evidence>
<dbReference type="RefSeq" id="WP_129255413.1">
    <property type="nucleotide sequence ID" value="NZ_SAXA01000016.1"/>
</dbReference>
<name>A0A4Q1JIJ8_9BACT</name>
<evidence type="ECO:0000313" key="4">
    <source>
        <dbReference type="Proteomes" id="UP000289703"/>
    </source>
</evidence>
<feature type="chain" id="PRO_5020697423" evidence="1">
    <location>
        <begin position="20"/>
        <end position="357"/>
    </location>
</feature>
<proteinExistence type="predicted"/>
<dbReference type="EMBL" id="SAXA01000016">
    <property type="protein sequence ID" value="RXQ89036.1"/>
    <property type="molecule type" value="Genomic_DNA"/>
</dbReference>
<dbReference type="OrthoDB" id="1117977at2"/>
<evidence type="ECO:0000313" key="3">
    <source>
        <dbReference type="EMBL" id="RXQ89036.1"/>
    </source>
</evidence>
<sequence length="357" mass="41163">MKKYLLILFALILALGSQAQVAKDSLKTDSIKKKKIIIEDNWSNKKQKKAKRPEYRAPESQKKNTAYKDTTDIKVLNKDFIQVMESGKGTKVKIRGIGDFEDDSDTTKIRIGRKQINIIDGWHGTRIRIEKVRRWDEETKTYKKPTFRGHWTGFEMGINAFTNSDYSDYAAGDKDFMDLNLAKSIAVNLNFLQYDISLQKNKTNIGLVTGMGLEWNNYRFDQDITLQEIDGKIYPNPINPDWSVRKSKLTSLYLTVPLLLEFQIPVKNDHKIHMSAGLVGGLRLGTHTKIKYKKNGNTHKDKDRDDYNLQAFRYSAQVRLGYRAINLFANYGMTDLFRNNKGPELTPYTIGLTLVRF</sequence>
<reference evidence="3 4" key="1">
    <citation type="submission" date="2019-01" db="EMBL/GenBank/DDBJ databases">
        <title>Ancylomarina salipaludis sp. nov., isolated from a salt marsh.</title>
        <authorList>
            <person name="Yoon J.-H."/>
        </authorList>
    </citation>
    <scope>NUCLEOTIDE SEQUENCE [LARGE SCALE GENOMIC DNA]</scope>
    <source>
        <strain evidence="3 4">SHSM-M15</strain>
    </source>
</reference>